<proteinExistence type="predicted"/>
<feature type="compositionally biased region" description="Basic and acidic residues" evidence="1">
    <location>
        <begin position="229"/>
        <end position="244"/>
    </location>
</feature>
<feature type="region of interest" description="Disordered" evidence="1">
    <location>
        <begin position="704"/>
        <end position="725"/>
    </location>
</feature>
<feature type="compositionally biased region" description="Low complexity" evidence="1">
    <location>
        <begin position="175"/>
        <end position="185"/>
    </location>
</feature>
<dbReference type="Proteomes" id="UP000182259">
    <property type="component" value="Chromosome VII"/>
</dbReference>
<accession>A0A1L0DQV5</accession>
<feature type="compositionally biased region" description="Polar residues" evidence="1">
    <location>
        <begin position="1134"/>
        <end position="1169"/>
    </location>
</feature>
<feature type="region of interest" description="Disordered" evidence="1">
    <location>
        <begin position="1022"/>
        <end position="1043"/>
    </location>
</feature>
<feature type="compositionally biased region" description="Acidic residues" evidence="1">
    <location>
        <begin position="1117"/>
        <end position="1133"/>
    </location>
</feature>
<feature type="compositionally biased region" description="Basic and acidic residues" evidence="1">
    <location>
        <begin position="491"/>
        <end position="518"/>
    </location>
</feature>
<name>A0A1L0DQV5_9ASCO</name>
<protein>
    <submittedName>
        <fullName evidence="2">CIC11C00000002662</fullName>
    </submittedName>
</protein>
<dbReference type="GO" id="GO:0030036">
    <property type="term" value="P:actin cytoskeleton organization"/>
    <property type="evidence" value="ECO:0007669"/>
    <property type="project" value="TreeGrafter"/>
</dbReference>
<feature type="compositionally biased region" description="Low complexity" evidence="1">
    <location>
        <begin position="584"/>
        <end position="594"/>
    </location>
</feature>
<feature type="compositionally biased region" description="Basic and acidic residues" evidence="1">
    <location>
        <begin position="461"/>
        <end position="473"/>
    </location>
</feature>
<organism evidence="2 3">
    <name type="scientific">Sungouiella intermedia</name>
    <dbReference type="NCBI Taxonomy" id="45354"/>
    <lineage>
        <taxon>Eukaryota</taxon>
        <taxon>Fungi</taxon>
        <taxon>Dikarya</taxon>
        <taxon>Ascomycota</taxon>
        <taxon>Saccharomycotina</taxon>
        <taxon>Pichiomycetes</taxon>
        <taxon>Metschnikowiaceae</taxon>
        <taxon>Sungouiella</taxon>
    </lineage>
</organism>
<gene>
    <name evidence="2" type="ORF">SAMEA4029009_CIC11G00000002662</name>
</gene>
<feature type="compositionally biased region" description="Polar residues" evidence="1">
    <location>
        <begin position="365"/>
        <end position="394"/>
    </location>
</feature>
<feature type="compositionally biased region" description="Polar residues" evidence="1">
    <location>
        <begin position="186"/>
        <end position="200"/>
    </location>
</feature>
<dbReference type="PANTHER" id="PTHR12751:SF18">
    <property type="entry name" value="PHOSPHATASE AND ACTIN REGULATOR 1"/>
    <property type="match status" value="1"/>
</dbReference>
<feature type="region of interest" description="Disordered" evidence="1">
    <location>
        <begin position="218"/>
        <end position="442"/>
    </location>
</feature>
<dbReference type="EMBL" id="LT635770">
    <property type="protein sequence ID" value="SGZ58996.1"/>
    <property type="molecule type" value="Genomic_DNA"/>
</dbReference>
<feature type="compositionally biased region" description="Low complexity" evidence="1">
    <location>
        <begin position="413"/>
        <end position="441"/>
    </location>
</feature>
<feature type="compositionally biased region" description="Acidic residues" evidence="1">
    <location>
        <begin position="245"/>
        <end position="256"/>
    </location>
</feature>
<feature type="region of interest" description="Disordered" evidence="1">
    <location>
        <begin position="116"/>
        <end position="200"/>
    </location>
</feature>
<evidence type="ECO:0000256" key="1">
    <source>
        <dbReference type="SAM" id="MobiDB-lite"/>
    </source>
</evidence>
<feature type="region of interest" description="Disordered" evidence="1">
    <location>
        <begin position="461"/>
        <end position="625"/>
    </location>
</feature>
<evidence type="ECO:0000313" key="3">
    <source>
        <dbReference type="Proteomes" id="UP000182259"/>
    </source>
</evidence>
<feature type="region of interest" description="Disordered" evidence="1">
    <location>
        <begin position="1109"/>
        <end position="1182"/>
    </location>
</feature>
<sequence length="1285" mass="140094">MSAVLDDYENALWNNNFYSLLSVISQLLLSHHIVNLKRTVNIPNLMLTTLVSAGLLDPTDAASVGSHTSTKKTSLMRVSPSMKALESVLNEKLPGRASPDVILEEEPEPDLELELEPETPQKNPVVLSLTPGTSIYSSGHGNPTSSVQTFHTAKSSDTIGSVPGSGQLYKPPTQSSQHRNSSSISTIGESGYSTNDSTPRLNEPAAFYTVKHTSKDFSPHLKSLTNSFPEKEVDSGDTKVHDSEQEQEETLLDEDDRTSNLDQNTLMGQPKKKPVASLLDPVPQTPPTPAEAKQHQLPQHAPNEGNEMDLKTNGKKLVSENKPDKLGSVSHTPVKSMLDAADSPQLEEPFRPTPGLRASERSRLKSQSSAFATPRSQITKASPYNNTVGQSPTMSLHKRSNTMSDIAGLKKGTSSSVSSSAANSTSTSASTVASTTNPNTSKRFSLRGMFKFKSKNHSLDKLGGVKEDMEPSRPSKITGKSFSTPNFADFKMSKGKGEKLEKATDKPAKLEKKKESRKSFFHGRRKSEVELTAYKVDEPKPKAQKSLGAAHQSGHSSDVANQWPVKQAQISVPSKKAAAPVQAQTSSTSSSPPQLDLPPYPSSTLQERAPRTPATLDSAASQFTPVTADLNPNTIREVDDLDYLPAFDQTDEFESEVETGRNDYTNAAKSTKQKLKNLNHKVDAGEKGSALDGHFRDAGQEIQPEASQLFDSPKRRSDGSFGEELSLEPISPSMLRMPLDPKHVSTIFGSPFAVSYSPYSARSPRIVHPNQKFETTPNVTLSPPLDNLRSQSPKPNDLLIGEALFPKSLSAHEVESIVSLERSRSMRSIKSNGKRSSFINYAGSDENIVLGDNVLGLSSGSLARSGSVRRSGSILKNSLSSQSLKPEPIQLLDAAMDAQEKNVEQKNVEEKTVAEKSVGDNNSDFNIDESIHDFIEFSDFIDVDNLDFSTSPTQLSRSPALEELPFSAVNVDFGDNLELEVPIHQPTIADTIADISANLQPEVPPLSEETALRPDVVIVDSETSLDEDPQTPPRAPESPRQDSLKSPILDAAYNMAINQTRDSPSSAARPVSMSFKGFSGSAFKNQQVVQSGSHQLVHLYNDSSNESLAVGKGFGSSEEESDDEDNFSFDDENANQITTRQSQVSASPVLKQNETVTNKRQSTQPSNKFLSLHPPPGPFHHDRIPSLSDHSTTSSPRLLTSFISRIKKSPMGSPKIAFAPKASVRFSSRIVLYDTYNGDEYDRHPDIATCNQLTPTLAQQIKDELNEFKAGMHIHRDSQCYTHFF</sequence>
<feature type="compositionally biased region" description="Basic and acidic residues" evidence="1">
    <location>
        <begin position="308"/>
        <end position="325"/>
    </location>
</feature>
<dbReference type="GO" id="GO:0003779">
    <property type="term" value="F:actin binding"/>
    <property type="evidence" value="ECO:0007669"/>
    <property type="project" value="TreeGrafter"/>
</dbReference>
<dbReference type="PANTHER" id="PTHR12751">
    <property type="entry name" value="PHOSPHATASE AND ACTIN REGULATOR PHACTR"/>
    <property type="match status" value="1"/>
</dbReference>
<evidence type="ECO:0000313" key="2">
    <source>
        <dbReference type="EMBL" id="SGZ58996.1"/>
    </source>
</evidence>
<reference evidence="2 3" key="1">
    <citation type="submission" date="2016-10" db="EMBL/GenBank/DDBJ databases">
        <authorList>
            <person name="de Groot N.N."/>
        </authorList>
    </citation>
    <scope>NUCLEOTIDE SEQUENCE [LARGE SCALE GENOMIC DNA]</scope>
    <source>
        <strain evidence="2 3">PYCC 4715</strain>
    </source>
</reference>
<feature type="compositionally biased region" description="Polar residues" evidence="1">
    <location>
        <begin position="130"/>
        <end position="159"/>
    </location>
</feature>